<sequence>MKLRFPFRTKKKSEESVSTTQDILPLEKTENNVLVMKNGGIRSMIELTNLINVNLLDDTDENDEVGIVLEGFQDLLNDFDGDRFQVYVSSEPMNIDNYVSFLEQKINSENEYAYKAELLDIEREHVIEHTKNHRYTKAFYFITGSDKKDSEEKEEELRLINNEMVRGVKGISIHNSSIRAVLKSGSEYGRVLYDKLNPRLSKEQGELPSYTLDDFSPNPFFDKDTYYECDGYYYMILSIKEYPRDPSGAWMQELFRVNGHVDILVNFQKTGASKDKLINSISREMDDIESDLDRQIASASKKRKQKDLKDKDEVLDELIGDDEEVYHVSTFITLRAETKENLERLYREFLSRARHVKAFVFPLEHEGIDGFFVALPIMYNSELYRRYGKLMSARAISGFYPFVRTDFQMETGIRKGINTENGSLVIVDRMDRGRFLNGNGISLGMSGTGKTTGAELDILREISQGYKIRIVTPEPGFNFPFGTHMKISPASKYVLNPFHCNSFVVDKDEEEEDILDPGLYLRLKMGRVMEFFSHLIPKITDLEKAKLHDAILQAYRQKDYTFETKTTVTEFPILDDVVKILYEMTDMENLLVQLKPFYEGAFATLFNGHKNWKADDLHVINVGALSLELLIPAMIQVIDDFWEEVKLNIMSSNPTPYGMYIDEVWYFGDSKKPVTLEFIFQIYKRIRKYMGYAEIMTQNVADLMGNKQLKAIFNNAVFHRYYPMRFEDVKALSQIVPLTGKEVKFLLSQKEEQGTNLFIMGEHRMKTQTKYNMEELKILDPEKFTMLQKVGV</sequence>
<dbReference type="Gene3D" id="3.40.50.300">
    <property type="entry name" value="P-loop containing nucleotide triphosphate hydrolases"/>
    <property type="match status" value="1"/>
</dbReference>
<dbReference type="PANTHER" id="PTHR30121">
    <property type="entry name" value="UNCHARACTERIZED PROTEIN YJGR-RELATED"/>
    <property type="match status" value="1"/>
</dbReference>
<evidence type="ECO:0000313" key="2">
    <source>
        <dbReference type="EMBL" id="AVF28930.1"/>
    </source>
</evidence>
<protein>
    <submittedName>
        <fullName evidence="2">Type-IV secretion system protein TraC</fullName>
    </submittedName>
</protein>
<proteinExistence type="predicted"/>
<dbReference type="GeneID" id="64221085"/>
<evidence type="ECO:0000313" key="3">
    <source>
        <dbReference type="Proteomes" id="UP000239833"/>
    </source>
</evidence>
<dbReference type="Pfam" id="PF19044">
    <property type="entry name" value="P-loop_TraG"/>
    <property type="match status" value="1"/>
</dbReference>
<dbReference type="SUPFAM" id="SSF52540">
    <property type="entry name" value="P-loop containing nucleoside triphosphate hydrolases"/>
    <property type="match status" value="1"/>
</dbReference>
<feature type="domain" description="TraG P-loop" evidence="1">
    <location>
        <begin position="583"/>
        <end position="753"/>
    </location>
</feature>
<reference evidence="3" key="1">
    <citation type="submission" date="2017-02" db="EMBL/GenBank/DDBJ databases">
        <title>Delineation of Paenibacillus larvae strains originating from foulbrood outbreaks.</title>
        <authorList>
            <person name="Beims H."/>
            <person name="Bunk B."/>
            <person name="Sproeer C."/>
            <person name="Mohr K.I."/>
            <person name="Pradella S."/>
            <person name="Guenther G."/>
            <person name="Rohde M."/>
            <person name="von der Ohe W."/>
            <person name="Steinert M."/>
        </authorList>
    </citation>
    <scope>NUCLEOTIDE SEQUENCE [LARGE SCALE GENOMIC DNA]</scope>
    <source>
        <strain evidence="3">Eric_III</strain>
        <plasmid evidence="3">Plasmid unnamed2</plasmid>
    </source>
</reference>
<accession>A0A2L1UK48</accession>
<evidence type="ECO:0000259" key="1">
    <source>
        <dbReference type="Pfam" id="PF19044"/>
    </source>
</evidence>
<dbReference type="Gene3D" id="1.10.8.730">
    <property type="match status" value="1"/>
</dbReference>
<name>A0A2L1UK48_9BACL</name>
<dbReference type="CDD" id="cd01127">
    <property type="entry name" value="TrwB_TraG_TraD_VirD4"/>
    <property type="match status" value="1"/>
</dbReference>
<dbReference type="InterPro" id="IPR043964">
    <property type="entry name" value="P-loop_TraG"/>
</dbReference>
<dbReference type="RefSeq" id="WP_077997729.1">
    <property type="nucleotide sequence ID" value="NZ_CP019657.1"/>
</dbReference>
<dbReference type="InterPro" id="IPR051162">
    <property type="entry name" value="T4SS_component"/>
</dbReference>
<dbReference type="Proteomes" id="UP000239833">
    <property type="component" value="Plasmid unnamed2"/>
</dbReference>
<organism evidence="2 3">
    <name type="scientific">Paenibacillus larvae subsp. larvae</name>
    <dbReference type="NCBI Taxonomy" id="147375"/>
    <lineage>
        <taxon>Bacteria</taxon>
        <taxon>Bacillati</taxon>
        <taxon>Bacillota</taxon>
        <taxon>Bacilli</taxon>
        <taxon>Bacillales</taxon>
        <taxon>Paenibacillaceae</taxon>
        <taxon>Paenibacillus</taxon>
    </lineage>
</organism>
<dbReference type="InterPro" id="IPR027417">
    <property type="entry name" value="P-loop_NTPase"/>
</dbReference>
<dbReference type="PANTHER" id="PTHR30121:SF6">
    <property type="entry name" value="SLR6007 PROTEIN"/>
    <property type="match status" value="1"/>
</dbReference>
<gene>
    <name evidence="2" type="ORF">ERICIII_04928</name>
</gene>
<keyword evidence="2" id="KW-0614">Plasmid</keyword>
<dbReference type="AlphaFoldDB" id="A0A2L1UK48"/>
<geneLocation type="plasmid" evidence="2">
    <name>unnamed2</name>
</geneLocation>
<dbReference type="EMBL" id="CP019657">
    <property type="protein sequence ID" value="AVF28930.1"/>
    <property type="molecule type" value="Genomic_DNA"/>
</dbReference>